<organism evidence="1 2">
    <name type="scientific">Apiospora kogelbergensis</name>
    <dbReference type="NCBI Taxonomy" id="1337665"/>
    <lineage>
        <taxon>Eukaryota</taxon>
        <taxon>Fungi</taxon>
        <taxon>Dikarya</taxon>
        <taxon>Ascomycota</taxon>
        <taxon>Pezizomycotina</taxon>
        <taxon>Sordariomycetes</taxon>
        <taxon>Xylariomycetidae</taxon>
        <taxon>Amphisphaeriales</taxon>
        <taxon>Apiosporaceae</taxon>
        <taxon>Apiospora</taxon>
    </lineage>
</organism>
<dbReference type="EMBL" id="JAQQWP010000009">
    <property type="protein sequence ID" value="KAK8099794.1"/>
    <property type="molecule type" value="Genomic_DNA"/>
</dbReference>
<gene>
    <name evidence="1" type="ORF">PG999_010168</name>
</gene>
<sequence>MFRGASESSFAAYIGRHRDGFDSISGKYAVNGLGVMVFESIMIAQLDDAANVEDGSLRVGKGVEGRTSKVIDRLQVDVVVDYVWFQL</sequence>
<reference evidence="1 2" key="1">
    <citation type="submission" date="2023-01" db="EMBL/GenBank/DDBJ databases">
        <title>Analysis of 21 Apiospora genomes using comparative genomics revels a genus with tremendous synthesis potential of carbohydrate active enzymes and secondary metabolites.</title>
        <authorList>
            <person name="Sorensen T."/>
        </authorList>
    </citation>
    <scope>NUCLEOTIDE SEQUENCE [LARGE SCALE GENOMIC DNA]</scope>
    <source>
        <strain evidence="1 2">CBS 117206</strain>
    </source>
</reference>
<evidence type="ECO:0000313" key="2">
    <source>
        <dbReference type="Proteomes" id="UP001392437"/>
    </source>
</evidence>
<proteinExistence type="predicted"/>
<name>A0AAW0QJ92_9PEZI</name>
<accession>A0AAW0QJ92</accession>
<dbReference type="Proteomes" id="UP001392437">
    <property type="component" value="Unassembled WGS sequence"/>
</dbReference>
<comment type="caution">
    <text evidence="1">The sequence shown here is derived from an EMBL/GenBank/DDBJ whole genome shotgun (WGS) entry which is preliminary data.</text>
</comment>
<keyword evidence="2" id="KW-1185">Reference proteome</keyword>
<dbReference type="AlphaFoldDB" id="A0AAW0QJ92"/>
<protein>
    <submittedName>
        <fullName evidence="1">Uncharacterized protein</fullName>
    </submittedName>
</protein>
<evidence type="ECO:0000313" key="1">
    <source>
        <dbReference type="EMBL" id="KAK8099794.1"/>
    </source>
</evidence>